<sequence>MRVAGLEGIRRGCRTLTTPPSAAPDHRPDLVERDFTALGPNQLWVAEIIYVRIPTGFCYTALVTEVYTRRIVGWAVAASLHNEVLPLQAIEHALLSTRAEAASIGLVQRSDRGSPVLLAYSDALITTGVKASVGNVGDSYDNGLRGQPMASTRPYSSIATAPGRP</sequence>
<dbReference type="GO" id="GO:0015074">
    <property type="term" value="P:DNA integration"/>
    <property type="evidence" value="ECO:0007669"/>
    <property type="project" value="InterPro"/>
</dbReference>
<evidence type="ECO:0000259" key="2">
    <source>
        <dbReference type="Pfam" id="PF00665"/>
    </source>
</evidence>
<keyword evidence="4" id="KW-1185">Reference proteome</keyword>
<dbReference type="GO" id="GO:0003676">
    <property type="term" value="F:nucleic acid binding"/>
    <property type="evidence" value="ECO:0007669"/>
    <property type="project" value="InterPro"/>
</dbReference>
<dbReference type="OrthoDB" id="4281720at2"/>
<dbReference type="Proteomes" id="UP000218598">
    <property type="component" value="Unassembled WGS sequence"/>
</dbReference>
<dbReference type="PANTHER" id="PTHR46889">
    <property type="entry name" value="TRANSPOSASE INSF FOR INSERTION SEQUENCE IS3B-RELATED"/>
    <property type="match status" value="1"/>
</dbReference>
<feature type="compositionally biased region" description="Polar residues" evidence="1">
    <location>
        <begin position="149"/>
        <end position="159"/>
    </location>
</feature>
<gene>
    <name evidence="3" type="ORF">CIK66_01605</name>
</gene>
<protein>
    <recommendedName>
        <fullName evidence="2">Integrase catalytic domain-containing protein</fullName>
    </recommendedName>
</protein>
<dbReference type="AlphaFoldDB" id="A0A2A3YNT1"/>
<dbReference type="PANTHER" id="PTHR46889:SF5">
    <property type="entry name" value="INTEGRASE PROTEIN"/>
    <property type="match status" value="1"/>
</dbReference>
<evidence type="ECO:0000256" key="1">
    <source>
        <dbReference type="SAM" id="MobiDB-lite"/>
    </source>
</evidence>
<dbReference type="EMBL" id="NRGR01000004">
    <property type="protein sequence ID" value="PCC40951.1"/>
    <property type="molecule type" value="Genomic_DNA"/>
</dbReference>
<proteinExistence type="predicted"/>
<dbReference type="SUPFAM" id="SSF53098">
    <property type="entry name" value="Ribonuclease H-like"/>
    <property type="match status" value="1"/>
</dbReference>
<reference evidence="3 4" key="1">
    <citation type="journal article" date="2017" name="Elife">
        <title>Extensive horizontal gene transfer in cheese-associated bacteria.</title>
        <authorList>
            <person name="Bonham K.S."/>
            <person name="Wolfe B.E."/>
            <person name="Dutton R.J."/>
        </authorList>
    </citation>
    <scope>NUCLEOTIDE SEQUENCE [LARGE SCALE GENOMIC DNA]</scope>
    <source>
        <strain evidence="3 4">341_9</strain>
    </source>
</reference>
<dbReference type="InterPro" id="IPR036397">
    <property type="entry name" value="RNaseH_sf"/>
</dbReference>
<feature type="domain" description="Integrase catalytic" evidence="2">
    <location>
        <begin position="39"/>
        <end position="138"/>
    </location>
</feature>
<organism evidence="3 4">
    <name type="scientific">Brachybacterium alimentarium</name>
    <dbReference type="NCBI Taxonomy" id="47845"/>
    <lineage>
        <taxon>Bacteria</taxon>
        <taxon>Bacillati</taxon>
        <taxon>Actinomycetota</taxon>
        <taxon>Actinomycetes</taxon>
        <taxon>Micrococcales</taxon>
        <taxon>Dermabacteraceae</taxon>
        <taxon>Brachybacterium</taxon>
    </lineage>
</organism>
<dbReference type="Pfam" id="PF00665">
    <property type="entry name" value="rve"/>
    <property type="match status" value="1"/>
</dbReference>
<accession>A0A2A3YNT1</accession>
<dbReference type="InterPro" id="IPR001584">
    <property type="entry name" value="Integrase_cat-core"/>
</dbReference>
<dbReference type="InterPro" id="IPR012337">
    <property type="entry name" value="RNaseH-like_sf"/>
</dbReference>
<comment type="caution">
    <text evidence="3">The sequence shown here is derived from an EMBL/GenBank/DDBJ whole genome shotgun (WGS) entry which is preliminary data.</text>
</comment>
<dbReference type="InterPro" id="IPR050900">
    <property type="entry name" value="Transposase_IS3/IS150/IS904"/>
</dbReference>
<dbReference type="Gene3D" id="3.30.420.10">
    <property type="entry name" value="Ribonuclease H-like superfamily/Ribonuclease H"/>
    <property type="match status" value="1"/>
</dbReference>
<evidence type="ECO:0000313" key="4">
    <source>
        <dbReference type="Proteomes" id="UP000218598"/>
    </source>
</evidence>
<feature type="region of interest" description="Disordered" evidence="1">
    <location>
        <begin position="143"/>
        <end position="165"/>
    </location>
</feature>
<dbReference type="RefSeq" id="WP_096196313.1">
    <property type="nucleotide sequence ID" value="NZ_NRGR01000004.1"/>
</dbReference>
<evidence type="ECO:0000313" key="3">
    <source>
        <dbReference type="EMBL" id="PCC40951.1"/>
    </source>
</evidence>
<name>A0A2A3YNT1_9MICO</name>